<dbReference type="PANTHER" id="PTHR16196">
    <property type="entry name" value="CELL CYCLE CONTROL PROTEIN CWF25"/>
    <property type="match status" value="1"/>
</dbReference>
<accession>A0A9N9QVP4</accession>
<keyword evidence="4" id="KW-0747">Spliceosome</keyword>
<reference evidence="10" key="1">
    <citation type="submission" date="2021-12" db="EMBL/GenBank/DDBJ databases">
        <authorList>
            <person name="King R."/>
        </authorList>
    </citation>
    <scope>NUCLEOTIDE SEQUENCE</scope>
</reference>
<keyword evidence="5" id="KW-0175">Coiled coil</keyword>
<evidence type="ECO:0000259" key="9">
    <source>
        <dbReference type="SMART" id="SM01083"/>
    </source>
</evidence>
<keyword evidence="6" id="KW-0508">mRNA splicing</keyword>
<dbReference type="Pfam" id="PF12542">
    <property type="entry name" value="CWC25"/>
    <property type="match status" value="1"/>
</dbReference>
<gene>
    <name evidence="10" type="ORF">DIATSA_LOCUS2380</name>
</gene>
<dbReference type="Pfam" id="PF10197">
    <property type="entry name" value="Cir_N"/>
    <property type="match status" value="1"/>
</dbReference>
<evidence type="ECO:0000256" key="5">
    <source>
        <dbReference type="ARBA" id="ARBA00023054"/>
    </source>
</evidence>
<proteinExistence type="inferred from homology"/>
<dbReference type="PANTHER" id="PTHR16196:SF0">
    <property type="entry name" value="PRE-MRNA-SPLICING FACTOR CWC25 HOMOLOG"/>
    <property type="match status" value="1"/>
</dbReference>
<dbReference type="AlphaFoldDB" id="A0A9N9QVP4"/>
<evidence type="ECO:0000256" key="7">
    <source>
        <dbReference type="ARBA" id="ARBA00023242"/>
    </source>
</evidence>
<feature type="region of interest" description="Disordered" evidence="8">
    <location>
        <begin position="35"/>
        <end position="54"/>
    </location>
</feature>
<feature type="region of interest" description="Disordered" evidence="8">
    <location>
        <begin position="1"/>
        <end position="30"/>
    </location>
</feature>
<evidence type="ECO:0000256" key="8">
    <source>
        <dbReference type="SAM" id="MobiDB-lite"/>
    </source>
</evidence>
<evidence type="ECO:0000256" key="2">
    <source>
        <dbReference type="ARBA" id="ARBA00006695"/>
    </source>
</evidence>
<dbReference type="InterPro" id="IPR051376">
    <property type="entry name" value="CWC25_splicing_factor"/>
</dbReference>
<name>A0A9N9QVP4_9NEOP</name>
<reference evidence="10" key="2">
    <citation type="submission" date="2022-10" db="EMBL/GenBank/DDBJ databases">
        <authorList>
            <consortium name="ENA_rothamsted_submissions"/>
            <consortium name="culmorum"/>
            <person name="King R."/>
        </authorList>
    </citation>
    <scope>NUCLEOTIDE SEQUENCE</scope>
</reference>
<evidence type="ECO:0000256" key="6">
    <source>
        <dbReference type="ARBA" id="ARBA00023187"/>
    </source>
</evidence>
<feature type="compositionally biased region" description="Basic and acidic residues" evidence="8">
    <location>
        <begin position="448"/>
        <end position="462"/>
    </location>
</feature>
<feature type="compositionally biased region" description="Basic and acidic residues" evidence="8">
    <location>
        <begin position="325"/>
        <end position="388"/>
    </location>
</feature>
<feature type="compositionally biased region" description="Basic residues" evidence="8">
    <location>
        <begin position="169"/>
        <end position="182"/>
    </location>
</feature>
<evidence type="ECO:0000256" key="4">
    <source>
        <dbReference type="ARBA" id="ARBA00022728"/>
    </source>
</evidence>
<dbReference type="InterPro" id="IPR019339">
    <property type="entry name" value="CIR_N_dom"/>
</dbReference>
<dbReference type="Proteomes" id="UP001153714">
    <property type="component" value="Chromosome 12"/>
</dbReference>
<feature type="compositionally biased region" description="Basic and acidic residues" evidence="8">
    <location>
        <begin position="19"/>
        <end position="30"/>
    </location>
</feature>
<feature type="compositionally biased region" description="Basic residues" evidence="8">
    <location>
        <begin position="225"/>
        <end position="247"/>
    </location>
</feature>
<feature type="region of interest" description="Disordered" evidence="8">
    <location>
        <begin position="166"/>
        <end position="188"/>
    </location>
</feature>
<evidence type="ECO:0000256" key="1">
    <source>
        <dbReference type="ARBA" id="ARBA00004123"/>
    </source>
</evidence>
<feature type="compositionally biased region" description="Basic and acidic residues" evidence="8">
    <location>
        <begin position="398"/>
        <end position="416"/>
    </location>
</feature>
<feature type="compositionally biased region" description="Basic and acidic residues" evidence="8">
    <location>
        <begin position="286"/>
        <end position="312"/>
    </location>
</feature>
<feature type="compositionally biased region" description="Basic and acidic residues" evidence="8">
    <location>
        <begin position="35"/>
        <end position="52"/>
    </location>
</feature>
<keyword evidence="7" id="KW-0539">Nucleus</keyword>
<organism evidence="10 11">
    <name type="scientific">Diatraea saccharalis</name>
    <name type="common">sugarcane borer</name>
    <dbReference type="NCBI Taxonomy" id="40085"/>
    <lineage>
        <taxon>Eukaryota</taxon>
        <taxon>Metazoa</taxon>
        <taxon>Ecdysozoa</taxon>
        <taxon>Arthropoda</taxon>
        <taxon>Hexapoda</taxon>
        <taxon>Insecta</taxon>
        <taxon>Pterygota</taxon>
        <taxon>Neoptera</taxon>
        <taxon>Endopterygota</taxon>
        <taxon>Lepidoptera</taxon>
        <taxon>Glossata</taxon>
        <taxon>Ditrysia</taxon>
        <taxon>Pyraloidea</taxon>
        <taxon>Crambidae</taxon>
        <taxon>Crambinae</taxon>
        <taxon>Diatraea</taxon>
    </lineage>
</organism>
<keyword evidence="11" id="KW-1185">Reference proteome</keyword>
<evidence type="ECO:0000313" key="11">
    <source>
        <dbReference type="Proteomes" id="UP001153714"/>
    </source>
</evidence>
<dbReference type="InterPro" id="IPR022209">
    <property type="entry name" value="CWC25"/>
</dbReference>
<dbReference type="GO" id="GO:0000398">
    <property type="term" value="P:mRNA splicing, via spliceosome"/>
    <property type="evidence" value="ECO:0007669"/>
    <property type="project" value="TreeGrafter"/>
</dbReference>
<feature type="domain" description="CBF1-interacting co-repressor CIR N-terminal" evidence="9">
    <location>
        <begin position="11"/>
        <end position="47"/>
    </location>
</feature>
<comment type="similarity">
    <text evidence="2">Belongs to the CWC25 family.</text>
</comment>
<feature type="region of interest" description="Disordered" evidence="8">
    <location>
        <begin position="209"/>
        <end position="462"/>
    </location>
</feature>
<dbReference type="SMART" id="SM01083">
    <property type="entry name" value="Cir_N"/>
    <property type="match status" value="1"/>
</dbReference>
<dbReference type="OrthoDB" id="21123at2759"/>
<dbReference type="EMBL" id="OU893343">
    <property type="protein sequence ID" value="CAG9784277.1"/>
    <property type="molecule type" value="Genomic_DNA"/>
</dbReference>
<comment type="subcellular location">
    <subcellularLocation>
        <location evidence="1">Nucleus</location>
    </subcellularLocation>
</comment>
<keyword evidence="3" id="KW-0507">mRNA processing</keyword>
<evidence type="ECO:0000256" key="3">
    <source>
        <dbReference type="ARBA" id="ARBA00022664"/>
    </source>
</evidence>
<sequence>MGGGDLNSKKSWHPNTMKNQERVWKAEQAAAEEKKRISELQRERAEERDRAELNQMIQRSADKYGDNRLNWMYDKPDKKVQEEDYLLGKSIDQNYCREKEEQSTIPAVARRVVGSSMLTSGGDAQVDLARKIREDPLLLVKERERAARAALLNNPLHRRRLADLLRKEQQHRKEKTKKKSKKKEKDLDVMLASKLNALSGQKGIDIAKLLDSEDSSSDSSDDKPVKKKKKVKEQNKKKKSKKSKSKKKYDTSPDSSDVSNNYKHKRKSKTEEKLTDKYNNSKKRKIDNDFSECEKSIEQVRKRISPERDVDRKRSRRHSSDEDETKTQGERNAMRKGREETYNSKRDVERTRECERERDRGLDSRSDYGRRWKPEKPKKGLSDAERASKLAAMAAAGAEREESRGRRVAEQRRADLVDNAGASRPRTNDARTLPESLESRIRSNKHYIQRDRHHMNEHFARR</sequence>
<protein>
    <recommendedName>
        <fullName evidence="9">CBF1-interacting co-repressor CIR N-terminal domain-containing protein</fullName>
    </recommendedName>
</protein>
<evidence type="ECO:0000313" key="10">
    <source>
        <dbReference type="EMBL" id="CAG9784277.1"/>
    </source>
</evidence>
<dbReference type="GO" id="GO:0005684">
    <property type="term" value="C:U2-type spliceosomal complex"/>
    <property type="evidence" value="ECO:0007669"/>
    <property type="project" value="TreeGrafter"/>
</dbReference>